<dbReference type="Pfam" id="PF13556">
    <property type="entry name" value="HTH_30"/>
    <property type="match status" value="1"/>
</dbReference>
<dbReference type="EMBL" id="QXGJ01000012">
    <property type="protein sequence ID" value="RSX50009.1"/>
    <property type="molecule type" value="Genomic_DNA"/>
</dbReference>
<evidence type="ECO:0000259" key="4">
    <source>
        <dbReference type="Pfam" id="PF17853"/>
    </source>
</evidence>
<dbReference type="PANTHER" id="PTHR33744">
    <property type="entry name" value="CARBOHYDRATE DIACID REGULATOR"/>
    <property type="match status" value="1"/>
</dbReference>
<comment type="caution">
    <text evidence="5">The sequence shown here is derived from an EMBL/GenBank/DDBJ whole genome shotgun (WGS) entry which is preliminary data.</text>
</comment>
<dbReference type="AlphaFoldDB" id="A0A430FB00"/>
<gene>
    <name evidence="5" type="ORF">D2E23_1963</name>
</gene>
<feature type="domain" description="Putative sugar diacid recognition" evidence="2">
    <location>
        <begin position="19"/>
        <end position="147"/>
    </location>
</feature>
<evidence type="ECO:0000313" key="6">
    <source>
        <dbReference type="Proteomes" id="UP000288607"/>
    </source>
</evidence>
<dbReference type="InterPro" id="IPR051448">
    <property type="entry name" value="CdaR-like_regulators"/>
</dbReference>
<feature type="domain" description="PucR C-terminal helix-turn-helix" evidence="3">
    <location>
        <begin position="335"/>
        <end position="391"/>
    </location>
</feature>
<evidence type="ECO:0000259" key="2">
    <source>
        <dbReference type="Pfam" id="PF05651"/>
    </source>
</evidence>
<dbReference type="InterPro" id="IPR025736">
    <property type="entry name" value="PucR_C-HTH_dom"/>
</dbReference>
<sequence length="401" mass="44496">MVCVLFLCRKILYTSVMNIDPRIAQTIVENLKGIIRHDINFFSPDGIMIASTDPTRIGTRHDAALLAAQQRRTIAVDNNEQFAGARHGINTPVLLNDDVVAVIGVTGERAQVEPFSDVIRKMTEILVRENTEQINRFDERMMTTNLISLLTSEQHDHGLVTYLADALNVDLTVPRLVAVGRCTAQDADHSGRDAIYDVLHRHLGRRSGTLFTVSAQGFCVLVPAGGEGDGADATDTSAETRTLMDAMRVDMERTLNRPISLGLGCTASTADRYWVSHRQAETAVDWLRFTGSASTIGYDDLDYGLLLSAIPRPDAARFVEHVFAGIPDADIDDLQRTFDVYTKHNGSITRAADELFLHKNTLQNHLNAMARRTGYNPRALNEHTGLALAFLLRRYLVFHRA</sequence>
<evidence type="ECO:0000256" key="1">
    <source>
        <dbReference type="ARBA" id="ARBA00006754"/>
    </source>
</evidence>
<dbReference type="Proteomes" id="UP000288607">
    <property type="component" value="Unassembled WGS sequence"/>
</dbReference>
<name>A0A430FB00_9BIFI</name>
<evidence type="ECO:0000313" key="5">
    <source>
        <dbReference type="EMBL" id="RSX50009.1"/>
    </source>
</evidence>
<dbReference type="Pfam" id="PF05651">
    <property type="entry name" value="Diacid_rec"/>
    <property type="match status" value="1"/>
</dbReference>
<dbReference type="InterPro" id="IPR008599">
    <property type="entry name" value="Diacid_rec"/>
</dbReference>
<organism evidence="5 6">
    <name type="scientific">Bifidobacterium callimiconis</name>
    <dbReference type="NCBI Taxonomy" id="2306973"/>
    <lineage>
        <taxon>Bacteria</taxon>
        <taxon>Bacillati</taxon>
        <taxon>Actinomycetota</taxon>
        <taxon>Actinomycetes</taxon>
        <taxon>Bifidobacteriales</taxon>
        <taxon>Bifidobacteriaceae</taxon>
        <taxon>Bifidobacterium</taxon>
    </lineage>
</organism>
<accession>A0A430FB00</accession>
<dbReference type="InterPro" id="IPR041522">
    <property type="entry name" value="CdaR_GGDEF"/>
</dbReference>
<evidence type="ECO:0000259" key="3">
    <source>
        <dbReference type="Pfam" id="PF13556"/>
    </source>
</evidence>
<dbReference type="InterPro" id="IPR042070">
    <property type="entry name" value="PucR_C-HTH_sf"/>
</dbReference>
<dbReference type="PANTHER" id="PTHR33744:SF15">
    <property type="entry name" value="CARBOHYDRATE DIACID REGULATOR"/>
    <property type="match status" value="1"/>
</dbReference>
<proteinExistence type="inferred from homology"/>
<keyword evidence="6" id="KW-1185">Reference proteome</keyword>
<dbReference type="Pfam" id="PF17853">
    <property type="entry name" value="GGDEF_2"/>
    <property type="match status" value="1"/>
</dbReference>
<dbReference type="Gene3D" id="1.10.10.2840">
    <property type="entry name" value="PucR C-terminal helix-turn-helix domain"/>
    <property type="match status" value="1"/>
</dbReference>
<feature type="domain" description="CdaR GGDEF-like" evidence="4">
    <location>
        <begin position="160"/>
        <end position="284"/>
    </location>
</feature>
<protein>
    <submittedName>
        <fullName evidence="5">Sugar diacid recognition</fullName>
    </submittedName>
</protein>
<comment type="similarity">
    <text evidence="1">Belongs to the CdaR family.</text>
</comment>
<reference evidence="5 6" key="1">
    <citation type="submission" date="2018-09" db="EMBL/GenBank/DDBJ databases">
        <title>Characterization of the phylogenetic diversity of five novel species belonging to the genus Bifidobacterium.</title>
        <authorList>
            <person name="Lugli G.A."/>
            <person name="Duranti S."/>
            <person name="Milani C."/>
        </authorList>
    </citation>
    <scope>NUCLEOTIDE SEQUENCE [LARGE SCALE GENOMIC DNA]</scope>
    <source>
        <strain evidence="5 6">2028B</strain>
    </source>
</reference>